<gene>
    <name evidence="3" type="ORF">MEUPH1_LOCUS614</name>
</gene>
<evidence type="ECO:0000259" key="2">
    <source>
        <dbReference type="Pfam" id="PF14291"/>
    </source>
</evidence>
<dbReference type="Pfam" id="PF14291">
    <property type="entry name" value="DUF4371"/>
    <property type="match status" value="1"/>
</dbReference>
<reference evidence="3 4" key="1">
    <citation type="submission" date="2023-01" db="EMBL/GenBank/DDBJ databases">
        <authorList>
            <person name="Whitehead M."/>
        </authorList>
    </citation>
    <scope>NUCLEOTIDE SEQUENCE [LARGE SCALE GENOMIC DNA]</scope>
</reference>
<feature type="region of interest" description="Disordered" evidence="1">
    <location>
        <begin position="1"/>
        <end position="21"/>
    </location>
</feature>
<keyword evidence="4" id="KW-1185">Reference proteome</keyword>
<accession>A0AAV0VKL8</accession>
<dbReference type="PANTHER" id="PTHR45749:SF21">
    <property type="entry name" value="DUF4371 DOMAIN-CONTAINING PROTEIN"/>
    <property type="match status" value="1"/>
</dbReference>
<comment type="caution">
    <text evidence="3">The sequence shown here is derived from an EMBL/GenBank/DDBJ whole genome shotgun (WGS) entry which is preliminary data.</text>
</comment>
<proteinExistence type="predicted"/>
<organism evidence="3 4">
    <name type="scientific">Macrosiphum euphorbiae</name>
    <name type="common">potato aphid</name>
    <dbReference type="NCBI Taxonomy" id="13131"/>
    <lineage>
        <taxon>Eukaryota</taxon>
        <taxon>Metazoa</taxon>
        <taxon>Ecdysozoa</taxon>
        <taxon>Arthropoda</taxon>
        <taxon>Hexapoda</taxon>
        <taxon>Insecta</taxon>
        <taxon>Pterygota</taxon>
        <taxon>Neoptera</taxon>
        <taxon>Paraneoptera</taxon>
        <taxon>Hemiptera</taxon>
        <taxon>Sternorrhyncha</taxon>
        <taxon>Aphidomorpha</taxon>
        <taxon>Aphidoidea</taxon>
        <taxon>Aphididae</taxon>
        <taxon>Macrosiphini</taxon>
        <taxon>Macrosiphum</taxon>
    </lineage>
</organism>
<dbReference type="EMBL" id="CARXXK010000001">
    <property type="protein sequence ID" value="CAI6343331.1"/>
    <property type="molecule type" value="Genomic_DNA"/>
</dbReference>
<evidence type="ECO:0000313" key="4">
    <source>
        <dbReference type="Proteomes" id="UP001160148"/>
    </source>
</evidence>
<dbReference type="Proteomes" id="UP001160148">
    <property type="component" value="Unassembled WGS sequence"/>
</dbReference>
<dbReference type="PANTHER" id="PTHR45749">
    <property type="match status" value="1"/>
</dbReference>
<sequence length="1283" mass="148553">MSKPMSGAQKRKKKIEQKLKDAKLPKLDSFLKNTVESTSENPTITTSVFEIPHENSEKNNVIDICQNMNNTDDCDILLSKNMTIICTKQYPTDIANYIQNSVLRHLSVEDKQFIVEHGPCRPSGPFSRNAVGRCFDESFYYTVSKAGLRISRSWLCYSPELHKCYCQPCWLFGDNNIKHQEWIRGFNDWAHTSRGIERHEKSIPHKMACMAFYSFQNHNTVNENQEKQIRDEANYWKLVLDRIIATTLTLATEDIPFRGHRENNETESKGKFLAIIELLGKYDPVLTELLQRPKGTIKYLSPAIQNEIITALGDKVKYDILLEIRKAPFFSYISDSTQDISKIDQQSHIFRYVNVMYDKENKPVDIVIHESFIGFEIMEGQTSSEMEQQLYNNFEKNKIDIKKLRGIGFDGAANMSGVYSGLQARIKHTQPLALYVHCAAHNLNLVINDSVKNITEIQNFYEKLECLYSYFANSIKREWASDGGLIVDTDDYKDVSSNLDEYSDFSYDQTNGMDWYFPEVLELCQNSQWLLDENNFSLNESSVSEICNMLKNKILCEFQTEIFLQHPLIIQKLIKWLNENKEKELILECLIYLVEKLIRRHHECTTGLCENNESINSNYDSNSHISIRGTYSESTTNDEISRWGIAKFCVLLMPVLLKHVSLNSGGAFSLFMSSMHLLSSISNSCNINFYIDLVFSDYTIKNILLNEPLSSLKFLIIAKEILKHGSPNEQFKVIICDILKQPYWIHLYPELYHQLYKKVINEELLEQQIIKRVEDAYILSSTSNLDITQYANLFKSSLPIICFHKQFNIIDKFISNTCKYAKLTETTDNQKEYSNILLSLLSFKSIDVVLHTYLALNNTLKKIFNHLNFESKKFDRLSNNLLCTNVLNEIICFGCNNSNKEICQSASEIIEQIIKNKNIINNNQWKYFLNNLAPIFPVLYCYADQTSSLGQIVLDLFDPDQAEKLNISKLVLLHSTVAMLFSKDKKSRVEANNRITWIFKTSLNRNIKLPNDIFLMEIDEVNEHVDKPVGEYNKKDLDDMIDLISNECSSHQTIKCALYKISVILEHNHLQQHFIHNGGMDIILNLLKSSKLFVNERGLLIALLKLTLCFTKKKKITITDHNLLANNIEIQLQLIAVLSDFHEVPLVKQYVFQIFFYCIFNQYLTYFGEIPKVVVNKINTPIKFNKYSYTTNNSDDTMLFSRIKENHNCMEVLILTWHLKHYDSIDVFLENGLTGSSQNDVFNNVFQRFRKACIKWSVKKCLVDLIAAQSHQVALAILDNLKR</sequence>
<evidence type="ECO:0000313" key="3">
    <source>
        <dbReference type="EMBL" id="CAI6343331.1"/>
    </source>
</evidence>
<name>A0AAV0VKL8_9HEMI</name>
<feature type="domain" description="DUF4371" evidence="2">
    <location>
        <begin position="221"/>
        <end position="421"/>
    </location>
</feature>
<dbReference type="InterPro" id="IPR025398">
    <property type="entry name" value="DUF4371"/>
</dbReference>
<evidence type="ECO:0000256" key="1">
    <source>
        <dbReference type="SAM" id="MobiDB-lite"/>
    </source>
</evidence>
<protein>
    <recommendedName>
        <fullName evidence="2">DUF4371 domain-containing protein</fullName>
    </recommendedName>
</protein>